<protein>
    <submittedName>
        <fullName evidence="2">Uncharacterized protein</fullName>
    </submittedName>
</protein>
<dbReference type="Proteomes" id="UP000627166">
    <property type="component" value="Unassembled WGS sequence"/>
</dbReference>
<feature type="transmembrane region" description="Helical" evidence="1">
    <location>
        <begin position="6"/>
        <end position="23"/>
    </location>
</feature>
<comment type="caution">
    <text evidence="2">The sequence shown here is derived from an EMBL/GenBank/DDBJ whole genome shotgun (WGS) entry which is preliminary data.</text>
</comment>
<dbReference type="RefSeq" id="WP_191740513.1">
    <property type="nucleotide sequence ID" value="NZ_JACSQB010000079.1"/>
</dbReference>
<gene>
    <name evidence="2" type="ORF">H9637_10930</name>
</gene>
<keyword evidence="1" id="KW-1133">Transmembrane helix</keyword>
<reference evidence="2 3" key="1">
    <citation type="submission" date="2020-08" db="EMBL/GenBank/DDBJ databases">
        <title>A Genomic Blueprint of the Chicken Gut Microbiome.</title>
        <authorList>
            <person name="Gilroy R."/>
            <person name="Ravi A."/>
            <person name="Getino M."/>
            <person name="Pursley I."/>
            <person name="Horton D.L."/>
            <person name="Alikhan N.-F."/>
            <person name="Baker D."/>
            <person name="Gharbi K."/>
            <person name="Hall N."/>
            <person name="Watson M."/>
            <person name="Adriaenssens E.M."/>
            <person name="Foster-Nyarko E."/>
            <person name="Jarju S."/>
            <person name="Secka A."/>
            <person name="Antonio M."/>
            <person name="Oren A."/>
            <person name="Chaudhuri R."/>
            <person name="La Ragione R.M."/>
            <person name="Hildebrand F."/>
            <person name="Pallen M.J."/>
        </authorList>
    </citation>
    <scope>NUCLEOTIDE SEQUENCE [LARGE SCALE GENOMIC DNA]</scope>
    <source>
        <strain evidence="2 3">N37</strain>
    </source>
</reference>
<name>A0ABR8YUC1_9CLOT</name>
<organism evidence="2 3">
    <name type="scientific">Clostridium faecium</name>
    <dbReference type="NCBI Taxonomy" id="2762223"/>
    <lineage>
        <taxon>Bacteria</taxon>
        <taxon>Bacillati</taxon>
        <taxon>Bacillota</taxon>
        <taxon>Clostridia</taxon>
        <taxon>Eubacteriales</taxon>
        <taxon>Clostridiaceae</taxon>
        <taxon>Clostridium</taxon>
    </lineage>
</organism>
<evidence type="ECO:0000313" key="3">
    <source>
        <dbReference type="Proteomes" id="UP000627166"/>
    </source>
</evidence>
<evidence type="ECO:0000313" key="2">
    <source>
        <dbReference type="EMBL" id="MBD8047546.1"/>
    </source>
</evidence>
<keyword evidence="3" id="KW-1185">Reference proteome</keyword>
<evidence type="ECO:0000256" key="1">
    <source>
        <dbReference type="SAM" id="Phobius"/>
    </source>
</evidence>
<dbReference type="EMBL" id="JACSQB010000079">
    <property type="protein sequence ID" value="MBD8047546.1"/>
    <property type="molecule type" value="Genomic_DNA"/>
</dbReference>
<sequence>MKTILILFSLSVAVIFGAVYIAYEKIKCAYKKRNDEIEILKRNLDINNLIIEKKLRELNESLDIDTIPFNSTMKKKYKDTRNIVNTSINTTISSVQETR</sequence>
<keyword evidence="1" id="KW-0472">Membrane</keyword>
<proteinExistence type="predicted"/>
<accession>A0ABR8YUC1</accession>
<keyword evidence="1" id="KW-0812">Transmembrane</keyword>